<dbReference type="Proteomes" id="UP000007799">
    <property type="component" value="Unassembled WGS sequence"/>
</dbReference>
<dbReference type="GO" id="GO:0020037">
    <property type="term" value="F:heme binding"/>
    <property type="evidence" value="ECO:0007669"/>
    <property type="project" value="InterPro"/>
</dbReference>
<organism evidence="3">
    <name type="scientific">Salpingoeca rosetta (strain ATCC 50818 / BSB-021)</name>
    <dbReference type="NCBI Taxonomy" id="946362"/>
    <lineage>
        <taxon>Eukaryota</taxon>
        <taxon>Choanoflagellata</taxon>
        <taxon>Craspedida</taxon>
        <taxon>Salpingoecidae</taxon>
        <taxon>Salpingoeca</taxon>
    </lineage>
</organism>
<evidence type="ECO:0000313" key="3">
    <source>
        <dbReference type="Proteomes" id="UP000007799"/>
    </source>
</evidence>
<protein>
    <submittedName>
        <fullName evidence="2">Uncharacterized protein</fullName>
    </submittedName>
</protein>
<evidence type="ECO:0000313" key="2">
    <source>
        <dbReference type="EMBL" id="EGD75989.1"/>
    </source>
</evidence>
<dbReference type="EMBL" id="GL832956">
    <property type="protein sequence ID" value="EGD75989.1"/>
    <property type="molecule type" value="Genomic_DNA"/>
</dbReference>
<keyword evidence="3" id="KW-1185">Reference proteome</keyword>
<dbReference type="KEGG" id="sre:PTSG_11630"/>
<dbReference type="PANTHER" id="PTHR31356:SF59">
    <property type="entry name" value="L-ASCORBATE PEROXIDASE 1, CYTOSOLIC"/>
    <property type="match status" value="1"/>
</dbReference>
<dbReference type="GO" id="GO:0000302">
    <property type="term" value="P:response to reactive oxygen species"/>
    <property type="evidence" value="ECO:0007669"/>
    <property type="project" value="TreeGrafter"/>
</dbReference>
<gene>
    <name evidence="2" type="ORF">PTSG_11630</name>
</gene>
<dbReference type="InterPro" id="IPR010255">
    <property type="entry name" value="Haem_peroxidase_sf"/>
</dbReference>
<dbReference type="RefSeq" id="XP_004998164.1">
    <property type="nucleotide sequence ID" value="XM_004998107.1"/>
</dbReference>
<dbReference type="GeneID" id="16078760"/>
<keyword evidence="1" id="KW-0560">Oxidoreductase</keyword>
<proteinExistence type="predicted"/>
<dbReference type="GO" id="GO:0034599">
    <property type="term" value="P:cellular response to oxidative stress"/>
    <property type="evidence" value="ECO:0007669"/>
    <property type="project" value="InterPro"/>
</dbReference>
<dbReference type="AlphaFoldDB" id="F2TX80"/>
<dbReference type="STRING" id="946362.F2TX80"/>
<sequence length="65" mass="7273">MLLFDNSYFSNLLNPKDGLLVLPTDKALLDSPTMAKFVNLYAQDQAKFFADYTAAHQKLSELGAF</sequence>
<dbReference type="PANTHER" id="PTHR31356">
    <property type="entry name" value="THYLAKOID LUMENAL 29 KDA PROTEIN, CHLOROPLASTIC-RELATED"/>
    <property type="match status" value="1"/>
</dbReference>
<dbReference type="GO" id="GO:0004601">
    <property type="term" value="F:peroxidase activity"/>
    <property type="evidence" value="ECO:0007669"/>
    <property type="project" value="InterPro"/>
</dbReference>
<evidence type="ECO:0000256" key="1">
    <source>
        <dbReference type="ARBA" id="ARBA00023002"/>
    </source>
</evidence>
<reference evidence="2" key="1">
    <citation type="submission" date="2009-08" db="EMBL/GenBank/DDBJ databases">
        <title>Annotation of Salpingoeca rosetta.</title>
        <authorList>
            <consortium name="The Broad Institute Genome Sequencing Platform"/>
            <person name="Russ C."/>
            <person name="Cuomo C."/>
            <person name="Burger G."/>
            <person name="Gray M.W."/>
            <person name="Holland P.W.H."/>
            <person name="King N."/>
            <person name="Lang F.B.F."/>
            <person name="Roger A.J."/>
            <person name="Ruiz-Trillo I."/>
            <person name="Young S.K."/>
            <person name="Zeng Q."/>
            <person name="Gargeya S."/>
            <person name="Alvarado L."/>
            <person name="Berlin A."/>
            <person name="Chapman S.B."/>
            <person name="Chen Z."/>
            <person name="Freedman E."/>
            <person name="Gellesch M."/>
            <person name="Goldberg J."/>
            <person name="Griggs A."/>
            <person name="Gujja S."/>
            <person name="Heilman E."/>
            <person name="Heiman D."/>
            <person name="Howarth C."/>
            <person name="Mehta T."/>
            <person name="Neiman D."/>
            <person name="Pearson M."/>
            <person name="Roberts A."/>
            <person name="Saif S."/>
            <person name="Shea T."/>
            <person name="Shenoy N."/>
            <person name="Sisk P."/>
            <person name="Stolte C."/>
            <person name="Sykes S."/>
            <person name="White J."/>
            <person name="Yandava C."/>
            <person name="Haas B."/>
            <person name="Nusbaum C."/>
            <person name="Birren B."/>
        </authorList>
    </citation>
    <scope>NUCLEOTIDE SEQUENCE [LARGE SCALE GENOMIC DNA]</scope>
    <source>
        <strain evidence="2">ATCC 50818</strain>
    </source>
</reference>
<dbReference type="InterPro" id="IPR044831">
    <property type="entry name" value="Ccp1-like"/>
</dbReference>
<dbReference type="OrthoDB" id="2859658at2759"/>
<dbReference type="SUPFAM" id="SSF48113">
    <property type="entry name" value="Heme-dependent peroxidases"/>
    <property type="match status" value="1"/>
</dbReference>
<dbReference type="Gene3D" id="1.10.420.10">
    <property type="entry name" value="Peroxidase, domain 2"/>
    <property type="match status" value="1"/>
</dbReference>
<dbReference type="InParanoid" id="F2TX80"/>
<accession>F2TX80</accession>
<dbReference type="GO" id="GO:0042744">
    <property type="term" value="P:hydrogen peroxide catabolic process"/>
    <property type="evidence" value="ECO:0007669"/>
    <property type="project" value="TreeGrafter"/>
</dbReference>
<name>F2TX80_SALR5</name>